<dbReference type="EMBL" id="NBYO01000001">
    <property type="protein sequence ID" value="OXT02857.1"/>
    <property type="molecule type" value="Genomic_DNA"/>
</dbReference>
<reference evidence="5" key="1">
    <citation type="journal article" date="2017" name="Int. J. Syst. Evol. Microbiol.">
        <title>Notoacmeibacter marinus gen. nov., sp. nov., isolated from the gut of a limpet and proposal of Notoacmeibacteraceae fam. nov. in the order Rhizobiales of the class Alphaproteobacteria.</title>
        <authorList>
            <person name="Huang Z."/>
            <person name="Guo F."/>
            <person name="Lai Q."/>
        </authorList>
    </citation>
    <scope>NUCLEOTIDE SEQUENCE [LARGE SCALE GENOMIC DNA]</scope>
    <source>
        <strain evidence="5">XMTR2A4</strain>
    </source>
</reference>
<proteinExistence type="predicted"/>
<evidence type="ECO:0000313" key="4">
    <source>
        <dbReference type="EMBL" id="OXT02857.1"/>
    </source>
</evidence>
<comment type="caution">
    <text evidence="4">The sequence shown here is derived from an EMBL/GenBank/DDBJ whole genome shotgun (WGS) entry which is preliminary data.</text>
</comment>
<feature type="domain" description="Solute-binding protein family 3/N-terminal" evidence="3">
    <location>
        <begin position="49"/>
        <end position="279"/>
    </location>
</feature>
<dbReference type="Pfam" id="PF00497">
    <property type="entry name" value="SBP_bac_3"/>
    <property type="match status" value="1"/>
</dbReference>
<dbReference type="AlphaFoldDB" id="A0A231V3Z4"/>
<dbReference type="Gene3D" id="3.40.190.10">
    <property type="entry name" value="Periplasmic binding protein-like II"/>
    <property type="match status" value="2"/>
</dbReference>
<dbReference type="InterPro" id="IPR001638">
    <property type="entry name" value="Solute-binding_3/MltF_N"/>
</dbReference>
<dbReference type="SUPFAM" id="SSF53850">
    <property type="entry name" value="Periplasmic binding protein-like II"/>
    <property type="match status" value="1"/>
</dbReference>
<name>A0A231V3Z4_9HYPH</name>
<dbReference type="PANTHER" id="PTHR35936">
    <property type="entry name" value="MEMBRANE-BOUND LYTIC MUREIN TRANSGLYCOSYLASE F"/>
    <property type="match status" value="1"/>
</dbReference>
<organism evidence="4 5">
    <name type="scientific">Notoacmeibacter marinus</name>
    <dbReference type="NCBI Taxonomy" id="1876515"/>
    <lineage>
        <taxon>Bacteria</taxon>
        <taxon>Pseudomonadati</taxon>
        <taxon>Pseudomonadota</taxon>
        <taxon>Alphaproteobacteria</taxon>
        <taxon>Hyphomicrobiales</taxon>
        <taxon>Notoacmeibacteraceae</taxon>
        <taxon>Notoacmeibacter</taxon>
    </lineage>
</organism>
<evidence type="ECO:0000313" key="5">
    <source>
        <dbReference type="Proteomes" id="UP000215405"/>
    </source>
</evidence>
<feature type="chain" id="PRO_5012104618" description="Solute-binding protein family 3/N-terminal domain-containing protein" evidence="2">
    <location>
        <begin position="23"/>
        <end position="281"/>
    </location>
</feature>
<dbReference type="SMART" id="SM00062">
    <property type="entry name" value="PBPb"/>
    <property type="match status" value="1"/>
</dbReference>
<evidence type="ECO:0000256" key="1">
    <source>
        <dbReference type="ARBA" id="ARBA00022729"/>
    </source>
</evidence>
<dbReference type="Proteomes" id="UP000215405">
    <property type="component" value="Unassembled WGS sequence"/>
</dbReference>
<gene>
    <name evidence="4" type="ORF">B7H23_01570</name>
</gene>
<accession>A0A231V3Z4</accession>
<evidence type="ECO:0000256" key="2">
    <source>
        <dbReference type="SAM" id="SignalP"/>
    </source>
</evidence>
<keyword evidence="1 2" id="KW-0732">Signal</keyword>
<keyword evidence="5" id="KW-1185">Reference proteome</keyword>
<evidence type="ECO:0000259" key="3">
    <source>
        <dbReference type="SMART" id="SM00062"/>
    </source>
</evidence>
<protein>
    <recommendedName>
        <fullName evidence="3">Solute-binding protein family 3/N-terminal domain-containing protein</fullName>
    </recommendedName>
</protein>
<dbReference type="PANTHER" id="PTHR35936:SF35">
    <property type="entry name" value="L-CYSTINE-BINDING PROTEIN TCYJ"/>
    <property type="match status" value="1"/>
</dbReference>
<sequence>MEYFRVLALSLAIIGIAPAAFAQGSTPTQPRLWDETERVDRIDASSVQRLRFLTVLDDPPFAFLDKFGKLTGLHIDLVRAVCDELGIAERCQIQALPYDELVSALEVGDGDAVIAGVPATAENRRSLIFTRPYLLPAARFVTRKTDGPIDDPAASFAGRRVGVLAGSSHERLLRRDMPDIEPAVYTREIWMLNDLKTGKIDAILGDATRYSVWLAGTGADGCCRFGSGPYLAPELFGNGWKIAVSRRDQALADALNAALRAISNDQRFEQIFLRYFPLGIY</sequence>
<feature type="signal peptide" evidence="2">
    <location>
        <begin position="1"/>
        <end position="22"/>
    </location>
</feature>